<feature type="compositionally biased region" description="Acidic residues" evidence="1">
    <location>
        <begin position="204"/>
        <end position="213"/>
    </location>
</feature>
<name>A0A8H4KRU5_9HYPO</name>
<evidence type="ECO:0000256" key="1">
    <source>
        <dbReference type="SAM" id="MobiDB-lite"/>
    </source>
</evidence>
<dbReference type="AlphaFoldDB" id="A0A8H4KRU5"/>
<evidence type="ECO:0000313" key="2">
    <source>
        <dbReference type="EMBL" id="KAF4456310.1"/>
    </source>
</evidence>
<feature type="region of interest" description="Disordered" evidence="1">
    <location>
        <begin position="174"/>
        <end position="213"/>
    </location>
</feature>
<dbReference type="EMBL" id="JAADJG010000063">
    <property type="protein sequence ID" value="KAF4456310.1"/>
    <property type="molecule type" value="Genomic_DNA"/>
</dbReference>
<evidence type="ECO:0000313" key="3">
    <source>
        <dbReference type="Proteomes" id="UP000605986"/>
    </source>
</evidence>
<protein>
    <submittedName>
        <fullName evidence="2">Uncharacterized protein</fullName>
    </submittedName>
</protein>
<dbReference type="Proteomes" id="UP000605986">
    <property type="component" value="Unassembled WGS sequence"/>
</dbReference>
<accession>A0A8H4KRU5</accession>
<sequence length="213" mass="23781">MVNNCERLIRKRPGRRHLLGRAWTPEEAEKASRLKVWGVDNFVIAELVGTPLRRTHKLEREEIINIMLDEAMRLCAPEEGSTIEVKAATEGDYVSVKREVRTSPALHRVHDDYIHALAEEYANEDEGAPDDDQDRNGSMAQQPTYTASDWAIMVLAEEAVNNAKEYAKVIEMAGDDDQGRNGSMAAPVEKVNKGKQPATRDELASGDDDNLPI</sequence>
<organism evidence="2 3">
    <name type="scientific">Fusarium austroafricanum</name>
    <dbReference type="NCBI Taxonomy" id="2364996"/>
    <lineage>
        <taxon>Eukaryota</taxon>
        <taxon>Fungi</taxon>
        <taxon>Dikarya</taxon>
        <taxon>Ascomycota</taxon>
        <taxon>Pezizomycotina</taxon>
        <taxon>Sordariomycetes</taxon>
        <taxon>Hypocreomycetidae</taxon>
        <taxon>Hypocreales</taxon>
        <taxon>Nectriaceae</taxon>
        <taxon>Fusarium</taxon>
        <taxon>Fusarium concolor species complex</taxon>
    </lineage>
</organism>
<comment type="caution">
    <text evidence="2">The sequence shown here is derived from an EMBL/GenBank/DDBJ whole genome shotgun (WGS) entry which is preliminary data.</text>
</comment>
<keyword evidence="3" id="KW-1185">Reference proteome</keyword>
<gene>
    <name evidence="2" type="ORF">F53441_1555</name>
</gene>
<reference evidence="2" key="1">
    <citation type="submission" date="2020-01" db="EMBL/GenBank/DDBJ databases">
        <title>Identification and distribution of gene clusters putatively required for synthesis of sphingolipid metabolism inhibitors in phylogenetically diverse species of the filamentous fungus Fusarium.</title>
        <authorList>
            <person name="Kim H.-S."/>
            <person name="Busman M."/>
            <person name="Brown D.W."/>
            <person name="Divon H."/>
            <person name="Uhlig S."/>
            <person name="Proctor R.H."/>
        </authorList>
    </citation>
    <scope>NUCLEOTIDE SEQUENCE</scope>
    <source>
        <strain evidence="2">NRRL 53441</strain>
    </source>
</reference>
<proteinExistence type="predicted"/>